<protein>
    <submittedName>
        <fullName evidence="2">Uncharacterized protein</fullName>
    </submittedName>
</protein>
<keyword evidence="3" id="KW-1185">Reference proteome</keyword>
<dbReference type="Proteomes" id="UP001501576">
    <property type="component" value="Unassembled WGS sequence"/>
</dbReference>
<proteinExistence type="predicted"/>
<feature type="region of interest" description="Disordered" evidence="1">
    <location>
        <begin position="1"/>
        <end position="20"/>
    </location>
</feature>
<comment type="caution">
    <text evidence="2">The sequence shown here is derived from an EMBL/GenBank/DDBJ whole genome shotgun (WGS) entry which is preliminary data.</text>
</comment>
<dbReference type="EMBL" id="BAAABZ010000091">
    <property type="protein sequence ID" value="GAA0573772.1"/>
    <property type="molecule type" value="Genomic_DNA"/>
</dbReference>
<dbReference type="RefSeq" id="WP_346161640.1">
    <property type="nucleotide sequence ID" value="NZ_BAAABZ010000091.1"/>
</dbReference>
<gene>
    <name evidence="2" type="ORF">GCM10010390_91170</name>
</gene>
<evidence type="ECO:0000256" key="1">
    <source>
        <dbReference type="SAM" id="MobiDB-lite"/>
    </source>
</evidence>
<name>A0ABP3PRU8_9ACTN</name>
<feature type="region of interest" description="Disordered" evidence="1">
    <location>
        <begin position="85"/>
        <end position="121"/>
    </location>
</feature>
<sequence length="121" mass="13082">MTSHRFTKSAVRKSVPATGTPHACTALDVPLPFSPLITELLAMHAHTRHLTWLAQRETCREEFQAAARSLVSELLRAWEHQTGGHGSIKDLLQAPPEAGPAGVHAPGHPEESGRGQARRAS</sequence>
<evidence type="ECO:0000313" key="2">
    <source>
        <dbReference type="EMBL" id="GAA0573772.1"/>
    </source>
</evidence>
<feature type="compositionally biased region" description="Basic residues" evidence="1">
    <location>
        <begin position="1"/>
        <end position="11"/>
    </location>
</feature>
<evidence type="ECO:0000313" key="3">
    <source>
        <dbReference type="Proteomes" id="UP001501576"/>
    </source>
</evidence>
<accession>A0ABP3PRU8</accession>
<organism evidence="2 3">
    <name type="scientific">Streptomyces mordarskii</name>
    <dbReference type="NCBI Taxonomy" id="1226758"/>
    <lineage>
        <taxon>Bacteria</taxon>
        <taxon>Bacillati</taxon>
        <taxon>Actinomycetota</taxon>
        <taxon>Actinomycetes</taxon>
        <taxon>Kitasatosporales</taxon>
        <taxon>Streptomycetaceae</taxon>
        <taxon>Streptomyces</taxon>
    </lineage>
</organism>
<reference evidence="3" key="1">
    <citation type="journal article" date="2019" name="Int. J. Syst. Evol. Microbiol.">
        <title>The Global Catalogue of Microorganisms (GCM) 10K type strain sequencing project: providing services to taxonomists for standard genome sequencing and annotation.</title>
        <authorList>
            <consortium name="The Broad Institute Genomics Platform"/>
            <consortium name="The Broad Institute Genome Sequencing Center for Infectious Disease"/>
            <person name="Wu L."/>
            <person name="Ma J."/>
        </authorList>
    </citation>
    <scope>NUCLEOTIDE SEQUENCE [LARGE SCALE GENOMIC DNA]</scope>
    <source>
        <strain evidence="3">JCM 5052</strain>
    </source>
</reference>